<evidence type="ECO:0000256" key="4">
    <source>
        <dbReference type="ARBA" id="ARBA00022827"/>
    </source>
</evidence>
<evidence type="ECO:0000313" key="9">
    <source>
        <dbReference type="Proteomes" id="UP000182938"/>
    </source>
</evidence>
<dbReference type="RefSeq" id="WP_236953381.1">
    <property type="nucleotide sequence ID" value="NZ_CP194734.1"/>
</dbReference>
<dbReference type="KEGG" id="jte:ASJ30_13660"/>
<feature type="domain" description="Acyl-CoA dehydrogenase/oxidase C-terminal" evidence="6">
    <location>
        <begin position="158"/>
        <end position="272"/>
    </location>
</feature>
<gene>
    <name evidence="8" type="ORF">ASJ30_13660</name>
</gene>
<comment type="similarity">
    <text evidence="2">Belongs to the acyl-CoA dehydrogenase family.</text>
</comment>
<dbReference type="InterPro" id="IPR013786">
    <property type="entry name" value="AcylCoA_DH/ox_N"/>
</dbReference>
<dbReference type="PANTHER" id="PTHR43884">
    <property type="entry name" value="ACYL-COA DEHYDROGENASE"/>
    <property type="match status" value="1"/>
</dbReference>
<dbReference type="InterPro" id="IPR037069">
    <property type="entry name" value="AcylCoA_DH/ox_N_sf"/>
</dbReference>
<evidence type="ECO:0000259" key="7">
    <source>
        <dbReference type="Pfam" id="PF02771"/>
    </source>
</evidence>
<dbReference type="GO" id="GO:0003995">
    <property type="term" value="F:acyl-CoA dehydrogenase activity"/>
    <property type="evidence" value="ECO:0007669"/>
    <property type="project" value="TreeGrafter"/>
</dbReference>
<dbReference type="SUPFAM" id="SSF56645">
    <property type="entry name" value="Acyl-CoA dehydrogenase NM domain-like"/>
    <property type="match status" value="1"/>
</dbReference>
<protein>
    <submittedName>
        <fullName evidence="8">Uncharacterized protein</fullName>
    </submittedName>
</protein>
<keyword evidence="4" id="KW-0274">FAD</keyword>
<dbReference type="InterPro" id="IPR009075">
    <property type="entry name" value="AcylCo_DH/oxidase_C"/>
</dbReference>
<name>A0A1L3MJA0_9MICO</name>
<proteinExistence type="inferred from homology"/>
<accession>A0A1L3MJA0</accession>
<keyword evidence="3" id="KW-0285">Flavoprotein</keyword>
<dbReference type="GO" id="GO:0050660">
    <property type="term" value="F:flavin adenine dinucleotide binding"/>
    <property type="evidence" value="ECO:0007669"/>
    <property type="project" value="InterPro"/>
</dbReference>
<reference evidence="8 9" key="1">
    <citation type="submission" date="2015-11" db="EMBL/GenBank/DDBJ databases">
        <authorList>
            <person name="Zhang Y."/>
            <person name="Guo Z."/>
        </authorList>
    </citation>
    <scope>NUCLEOTIDE SEQUENCE [LARGE SCALE GENOMIC DNA]</scope>
    <source>
        <strain evidence="8 9">YFY001</strain>
    </source>
</reference>
<sequence length="309" mass="32088">MLDRELWNLLDSLGLTRLTVPESRGGSGGTWHDAAALLETAAAHGIQLPLAEHDLLAGWALEASGLPPLDGLTTLGFLGSNDVARQVPWASAADQVVLVGVGGAAARLEVYAAAEFAVEPGHNLAGEPRDTVRITSRSAMTATVPQGMVEALRHRAALVRAVQASGAMGAAIGMTMTQVSDRVQFGRSLATFQAVQHRLAEAAAEAALARSATWAAVDEAVETNFRGPGLPVSVAAARSCVGQAGSAVVRAAHQLHGAIGTTREHPLHQFTVPILAWTNEYGTVAEFDALLTRAVVAAGPEVWALVTRA</sequence>
<dbReference type="Pfam" id="PF00441">
    <property type="entry name" value="Acyl-CoA_dh_1"/>
    <property type="match status" value="1"/>
</dbReference>
<dbReference type="AlphaFoldDB" id="A0A1L3MJA0"/>
<dbReference type="EMBL" id="CP013290">
    <property type="protein sequence ID" value="APH02447.1"/>
    <property type="molecule type" value="Genomic_DNA"/>
</dbReference>
<dbReference type="SUPFAM" id="SSF47203">
    <property type="entry name" value="Acyl-CoA dehydrogenase C-terminal domain-like"/>
    <property type="match status" value="1"/>
</dbReference>
<keyword evidence="5" id="KW-0560">Oxidoreductase</keyword>
<dbReference type="InterPro" id="IPR009100">
    <property type="entry name" value="AcylCoA_DH/oxidase_NM_dom_sf"/>
</dbReference>
<keyword evidence="9" id="KW-1185">Reference proteome</keyword>
<dbReference type="InterPro" id="IPR036250">
    <property type="entry name" value="AcylCo_DH-like_C"/>
</dbReference>
<dbReference type="Gene3D" id="1.10.540.10">
    <property type="entry name" value="Acyl-CoA dehydrogenase/oxidase, N-terminal domain"/>
    <property type="match status" value="1"/>
</dbReference>
<dbReference type="Pfam" id="PF02771">
    <property type="entry name" value="Acyl-CoA_dh_N"/>
    <property type="match status" value="1"/>
</dbReference>
<organism evidence="8 9">
    <name type="scientific">Janibacter indicus</name>
    <dbReference type="NCBI Taxonomy" id="857417"/>
    <lineage>
        <taxon>Bacteria</taxon>
        <taxon>Bacillati</taxon>
        <taxon>Actinomycetota</taxon>
        <taxon>Actinomycetes</taxon>
        <taxon>Micrococcales</taxon>
        <taxon>Intrasporangiaceae</taxon>
        <taxon>Janibacter</taxon>
    </lineage>
</organism>
<dbReference type="Gene3D" id="1.20.140.10">
    <property type="entry name" value="Butyryl-CoA Dehydrogenase, subunit A, domain 3"/>
    <property type="match status" value="1"/>
</dbReference>
<evidence type="ECO:0000256" key="3">
    <source>
        <dbReference type="ARBA" id="ARBA00022630"/>
    </source>
</evidence>
<feature type="domain" description="Acyl-CoA dehydrogenase/oxidase N-terminal" evidence="7">
    <location>
        <begin position="3"/>
        <end position="64"/>
    </location>
</feature>
<evidence type="ECO:0000259" key="6">
    <source>
        <dbReference type="Pfam" id="PF00441"/>
    </source>
</evidence>
<dbReference type="PANTHER" id="PTHR43884:SF20">
    <property type="entry name" value="ACYL-COA DEHYDROGENASE FADE28"/>
    <property type="match status" value="1"/>
</dbReference>
<dbReference type="Proteomes" id="UP000182938">
    <property type="component" value="Chromosome"/>
</dbReference>
<evidence type="ECO:0000256" key="5">
    <source>
        <dbReference type="ARBA" id="ARBA00023002"/>
    </source>
</evidence>
<evidence type="ECO:0000256" key="2">
    <source>
        <dbReference type="ARBA" id="ARBA00009347"/>
    </source>
</evidence>
<evidence type="ECO:0000313" key="8">
    <source>
        <dbReference type="EMBL" id="APH02447.1"/>
    </source>
</evidence>
<comment type="cofactor">
    <cofactor evidence="1">
        <name>FAD</name>
        <dbReference type="ChEBI" id="CHEBI:57692"/>
    </cofactor>
</comment>
<evidence type="ECO:0000256" key="1">
    <source>
        <dbReference type="ARBA" id="ARBA00001974"/>
    </source>
</evidence>